<dbReference type="GO" id="GO:0004834">
    <property type="term" value="F:tryptophan synthase activity"/>
    <property type="evidence" value="ECO:0007669"/>
    <property type="project" value="UniProtKB-UniRule"/>
</dbReference>
<gene>
    <name evidence="9" type="primary">trpA</name>
    <name evidence="11" type="ORF">B1R32_103164</name>
</gene>
<feature type="active site" description="Proton acceptor" evidence="9">
    <location>
        <position position="49"/>
    </location>
</feature>
<dbReference type="UniPathway" id="UPA00035">
    <property type="reaction ID" value="UER00044"/>
</dbReference>
<dbReference type="Gene3D" id="3.20.20.70">
    <property type="entry name" value="Aldolase class I"/>
    <property type="match status" value="1"/>
</dbReference>
<dbReference type="PANTHER" id="PTHR43406:SF1">
    <property type="entry name" value="TRYPTOPHAN SYNTHASE ALPHA CHAIN, CHLOROPLASTIC"/>
    <property type="match status" value="1"/>
</dbReference>
<dbReference type="InterPro" id="IPR013785">
    <property type="entry name" value="Aldolase_TIM"/>
</dbReference>
<evidence type="ECO:0000256" key="9">
    <source>
        <dbReference type="HAMAP-Rule" id="MF_00131"/>
    </source>
</evidence>
<dbReference type="InterPro" id="IPR011060">
    <property type="entry name" value="RibuloseP-bd_barrel"/>
</dbReference>
<evidence type="ECO:0000313" key="12">
    <source>
        <dbReference type="Proteomes" id="UP000237684"/>
    </source>
</evidence>
<dbReference type="RefSeq" id="WP_105482771.1">
    <property type="nucleotide sequence ID" value="NZ_NIGF01000003.1"/>
</dbReference>
<dbReference type="PROSITE" id="PS00167">
    <property type="entry name" value="TRP_SYNTHASE_ALPHA"/>
    <property type="match status" value="1"/>
</dbReference>
<dbReference type="Pfam" id="PF00290">
    <property type="entry name" value="Trp_syntA"/>
    <property type="match status" value="1"/>
</dbReference>
<dbReference type="CDD" id="cd04724">
    <property type="entry name" value="Tryptophan_synthase_alpha"/>
    <property type="match status" value="1"/>
</dbReference>
<evidence type="ECO:0000256" key="10">
    <source>
        <dbReference type="RuleBase" id="RU003662"/>
    </source>
</evidence>
<evidence type="ECO:0000256" key="5">
    <source>
        <dbReference type="ARBA" id="ARBA00022822"/>
    </source>
</evidence>
<keyword evidence="4 9" id="KW-0028">Amino-acid biosynthesis</keyword>
<dbReference type="InterPro" id="IPR018204">
    <property type="entry name" value="Trp_synthase_alpha_AS"/>
</dbReference>
<comment type="subunit">
    <text evidence="3 9">Tetramer of two alpha and two beta chains.</text>
</comment>
<comment type="pathway">
    <text evidence="2 9">Amino-acid biosynthesis; L-tryptophan biosynthesis; L-tryptophan from chorismate: step 5/5.</text>
</comment>
<protein>
    <recommendedName>
        <fullName evidence="9">Tryptophan synthase alpha chain</fullName>
        <ecNumber evidence="9">4.2.1.20</ecNumber>
    </recommendedName>
</protein>
<keyword evidence="12" id="KW-1185">Reference proteome</keyword>
<dbReference type="EC" id="4.2.1.20" evidence="9"/>
<feature type="active site" description="Proton acceptor" evidence="9">
    <location>
        <position position="60"/>
    </location>
</feature>
<comment type="similarity">
    <text evidence="9 10">Belongs to the TrpA family.</text>
</comment>
<dbReference type="NCBIfam" id="TIGR00262">
    <property type="entry name" value="trpA"/>
    <property type="match status" value="1"/>
</dbReference>
<evidence type="ECO:0000313" key="11">
    <source>
        <dbReference type="EMBL" id="PQV64897.1"/>
    </source>
</evidence>
<keyword evidence="5 9" id="KW-0822">Tryptophan biosynthesis</keyword>
<proteinExistence type="inferred from homology"/>
<keyword evidence="6 9" id="KW-0057">Aromatic amino acid biosynthesis</keyword>
<comment type="caution">
    <text evidence="11">The sequence shown here is derived from an EMBL/GenBank/DDBJ whole genome shotgun (WGS) entry which is preliminary data.</text>
</comment>
<comment type="catalytic activity">
    <reaction evidence="8 9">
        <text>(1S,2R)-1-C-(indol-3-yl)glycerol 3-phosphate + L-serine = D-glyceraldehyde 3-phosphate + L-tryptophan + H2O</text>
        <dbReference type="Rhea" id="RHEA:10532"/>
        <dbReference type="ChEBI" id="CHEBI:15377"/>
        <dbReference type="ChEBI" id="CHEBI:33384"/>
        <dbReference type="ChEBI" id="CHEBI:57912"/>
        <dbReference type="ChEBI" id="CHEBI:58866"/>
        <dbReference type="ChEBI" id="CHEBI:59776"/>
        <dbReference type="EC" id="4.2.1.20"/>
    </reaction>
</comment>
<evidence type="ECO:0000256" key="1">
    <source>
        <dbReference type="ARBA" id="ARBA00003365"/>
    </source>
</evidence>
<dbReference type="FunCoup" id="A0A2S8SVT2">
    <property type="interactions" value="344"/>
</dbReference>
<evidence type="ECO:0000256" key="3">
    <source>
        <dbReference type="ARBA" id="ARBA00011270"/>
    </source>
</evidence>
<dbReference type="AlphaFoldDB" id="A0A2S8SVT2"/>
<dbReference type="InParanoid" id="A0A2S8SVT2"/>
<organism evidence="11 12">
    <name type="scientific">Abditibacterium utsteinense</name>
    <dbReference type="NCBI Taxonomy" id="1960156"/>
    <lineage>
        <taxon>Bacteria</taxon>
        <taxon>Pseudomonadati</taxon>
        <taxon>Abditibacteriota</taxon>
        <taxon>Abditibacteriia</taxon>
        <taxon>Abditibacteriales</taxon>
        <taxon>Abditibacteriaceae</taxon>
        <taxon>Abditibacterium</taxon>
    </lineage>
</organism>
<dbReference type="SUPFAM" id="SSF51366">
    <property type="entry name" value="Ribulose-phoshate binding barrel"/>
    <property type="match status" value="1"/>
</dbReference>
<name>A0A2S8SVT2_9BACT</name>
<dbReference type="FunFam" id="3.20.20.70:FF:000037">
    <property type="entry name" value="Tryptophan synthase alpha chain"/>
    <property type="match status" value="1"/>
</dbReference>
<evidence type="ECO:0000256" key="8">
    <source>
        <dbReference type="ARBA" id="ARBA00049047"/>
    </source>
</evidence>
<evidence type="ECO:0000256" key="4">
    <source>
        <dbReference type="ARBA" id="ARBA00022605"/>
    </source>
</evidence>
<evidence type="ECO:0000256" key="6">
    <source>
        <dbReference type="ARBA" id="ARBA00023141"/>
    </source>
</evidence>
<dbReference type="PANTHER" id="PTHR43406">
    <property type="entry name" value="TRYPTOPHAN SYNTHASE, ALPHA CHAIN"/>
    <property type="match status" value="1"/>
</dbReference>
<dbReference type="EMBL" id="NIGF01000003">
    <property type="protein sequence ID" value="PQV64897.1"/>
    <property type="molecule type" value="Genomic_DNA"/>
</dbReference>
<dbReference type="InterPro" id="IPR002028">
    <property type="entry name" value="Trp_synthase_suA"/>
</dbReference>
<evidence type="ECO:0000256" key="7">
    <source>
        <dbReference type="ARBA" id="ARBA00023239"/>
    </source>
</evidence>
<dbReference type="HAMAP" id="MF_00131">
    <property type="entry name" value="Trp_synth_alpha"/>
    <property type="match status" value="1"/>
</dbReference>
<dbReference type="GO" id="GO:0005829">
    <property type="term" value="C:cytosol"/>
    <property type="evidence" value="ECO:0007669"/>
    <property type="project" value="TreeGrafter"/>
</dbReference>
<keyword evidence="7 9" id="KW-0456">Lyase</keyword>
<accession>A0A2S8SVT2</accession>
<dbReference type="OrthoDB" id="9804578at2"/>
<reference evidence="11 12" key="1">
    <citation type="journal article" date="2018" name="Syst. Appl. Microbiol.">
        <title>Abditibacterium utsteinense sp. nov., the first cultivated member of candidate phylum FBP, isolated from ice-free Antarctic soil samples.</title>
        <authorList>
            <person name="Tahon G."/>
            <person name="Tytgat B."/>
            <person name="Lebbe L."/>
            <person name="Carlier A."/>
            <person name="Willems A."/>
        </authorList>
    </citation>
    <scope>NUCLEOTIDE SEQUENCE [LARGE SCALE GENOMIC DNA]</scope>
    <source>
        <strain evidence="11 12">LMG 29911</strain>
    </source>
</reference>
<sequence>MSRLSQTFEALRARAEAAFIPFVTCGDPDLNTTRQLALAYIDAGADVLEIGIPFTDPLADGPTIQRASERALAAGTTMDDAFTLISQLRERTQTPIVPMTYINPVWQIGYDAFAKKCHDAGADGVIISDLPPEEGKNWVEAGRKHGIDTIFLLAPTSDDARIERVAQSASGFIYAVARLGVTGARSDVPPEIGELAERVRRFTSTPICAGFGFSDAEQIRQTIETTKVDGIVVASALIDRFEKTAGDIATRIAGAQKIARELKDATRPTANSQAATR</sequence>
<dbReference type="Proteomes" id="UP000237684">
    <property type="component" value="Unassembled WGS sequence"/>
</dbReference>
<comment type="function">
    <text evidence="1 9">The alpha subunit is responsible for the aldol cleavage of indoleglycerol phosphate to indole and glyceraldehyde 3-phosphate.</text>
</comment>
<evidence type="ECO:0000256" key="2">
    <source>
        <dbReference type="ARBA" id="ARBA00004733"/>
    </source>
</evidence>